<name>A0A135YRM9_9FIRM</name>
<dbReference type="AlphaFoldDB" id="A0A135YRM9"/>
<dbReference type="Pfam" id="PF07687">
    <property type="entry name" value="M20_dimer"/>
    <property type="match status" value="1"/>
</dbReference>
<dbReference type="Gene3D" id="3.30.70.360">
    <property type="match status" value="1"/>
</dbReference>
<dbReference type="RefSeq" id="WP_002842872.1">
    <property type="nucleotide sequence ID" value="NZ_CAMPYD010000003.1"/>
</dbReference>
<keyword evidence="1" id="KW-0464">Manganese</keyword>
<dbReference type="GO" id="GO:0046872">
    <property type="term" value="F:metal ion binding"/>
    <property type="evidence" value="ECO:0007669"/>
    <property type="project" value="UniProtKB-KW"/>
</dbReference>
<dbReference type="PATRIC" id="fig|1261.5.peg.1120"/>
<evidence type="ECO:0000259" key="2">
    <source>
        <dbReference type="Pfam" id="PF07687"/>
    </source>
</evidence>
<dbReference type="STRING" id="1261.HMPREF3195_01119"/>
<dbReference type="NCBIfam" id="TIGR01891">
    <property type="entry name" value="amidohydrolases"/>
    <property type="match status" value="1"/>
</dbReference>
<dbReference type="InterPro" id="IPR002933">
    <property type="entry name" value="Peptidase_M20"/>
</dbReference>
<dbReference type="Pfam" id="PF01546">
    <property type="entry name" value="Peptidase_M20"/>
    <property type="match status" value="1"/>
</dbReference>
<reference evidence="3 4" key="1">
    <citation type="submission" date="2016-02" db="EMBL/GenBank/DDBJ databases">
        <authorList>
            <person name="Wen L."/>
            <person name="He K."/>
            <person name="Yang H."/>
        </authorList>
    </citation>
    <scope>NUCLEOTIDE SEQUENCE [LARGE SCALE GENOMIC DNA]</scope>
    <source>
        <strain evidence="3 4">MJR8628A</strain>
    </source>
</reference>
<dbReference type="EMBL" id="LSQZ01000060">
    <property type="protein sequence ID" value="KXI12058.1"/>
    <property type="molecule type" value="Genomic_DNA"/>
</dbReference>
<evidence type="ECO:0000313" key="3">
    <source>
        <dbReference type="EMBL" id="KXI12058.1"/>
    </source>
</evidence>
<dbReference type="SUPFAM" id="SSF53187">
    <property type="entry name" value="Zn-dependent exopeptidases"/>
    <property type="match status" value="1"/>
</dbReference>
<evidence type="ECO:0000313" key="4">
    <source>
        <dbReference type="Proteomes" id="UP000070326"/>
    </source>
</evidence>
<organism evidence="3 4">
    <name type="scientific">Peptostreptococcus anaerobius</name>
    <dbReference type="NCBI Taxonomy" id="1261"/>
    <lineage>
        <taxon>Bacteria</taxon>
        <taxon>Bacillati</taxon>
        <taxon>Bacillota</taxon>
        <taxon>Clostridia</taxon>
        <taxon>Peptostreptococcales</taxon>
        <taxon>Peptostreptococcaceae</taxon>
        <taxon>Peptostreptococcus</taxon>
    </lineage>
</organism>
<dbReference type="SUPFAM" id="SSF55031">
    <property type="entry name" value="Bacterial exopeptidase dimerisation domain"/>
    <property type="match status" value="1"/>
</dbReference>
<feature type="binding site" evidence="1">
    <location>
        <position position="162"/>
    </location>
    <ligand>
        <name>Mn(2+)</name>
        <dbReference type="ChEBI" id="CHEBI:29035"/>
        <label>2</label>
    </ligand>
</feature>
<feature type="binding site" evidence="1">
    <location>
        <position position="360"/>
    </location>
    <ligand>
        <name>Mn(2+)</name>
        <dbReference type="ChEBI" id="CHEBI:29035"/>
        <label>2</label>
    </ligand>
</feature>
<dbReference type="PANTHER" id="PTHR11014">
    <property type="entry name" value="PEPTIDASE M20 FAMILY MEMBER"/>
    <property type="match status" value="1"/>
</dbReference>
<protein>
    <submittedName>
        <fullName evidence="3">Amidohydrolase</fullName>
    </submittedName>
</protein>
<feature type="binding site" evidence="1">
    <location>
        <position position="98"/>
    </location>
    <ligand>
        <name>Mn(2+)</name>
        <dbReference type="ChEBI" id="CHEBI:29035"/>
        <label>2</label>
    </ligand>
</feature>
<keyword evidence="3" id="KW-0378">Hydrolase</keyword>
<accession>A0A135YRM9</accession>
<feature type="binding site" evidence="1">
    <location>
        <position position="100"/>
    </location>
    <ligand>
        <name>Mn(2+)</name>
        <dbReference type="ChEBI" id="CHEBI:29035"/>
        <label>2</label>
    </ligand>
</feature>
<feature type="domain" description="Peptidase M20 dimerisation" evidence="2">
    <location>
        <begin position="186"/>
        <end position="277"/>
    </location>
</feature>
<feature type="binding site" evidence="1">
    <location>
        <position position="136"/>
    </location>
    <ligand>
        <name>Mn(2+)</name>
        <dbReference type="ChEBI" id="CHEBI:29035"/>
        <label>2</label>
    </ligand>
</feature>
<keyword evidence="1" id="KW-0479">Metal-binding</keyword>
<dbReference type="Gene3D" id="3.40.630.10">
    <property type="entry name" value="Zn peptidases"/>
    <property type="match status" value="1"/>
</dbReference>
<dbReference type="GeneID" id="79842133"/>
<evidence type="ECO:0000256" key="1">
    <source>
        <dbReference type="PIRSR" id="PIRSR005962-1"/>
    </source>
</evidence>
<dbReference type="GO" id="GO:0016787">
    <property type="term" value="F:hydrolase activity"/>
    <property type="evidence" value="ECO:0007669"/>
    <property type="project" value="UniProtKB-KW"/>
</dbReference>
<dbReference type="InterPro" id="IPR017439">
    <property type="entry name" value="Amidohydrolase"/>
</dbReference>
<dbReference type="Proteomes" id="UP000070326">
    <property type="component" value="Unassembled WGS sequence"/>
</dbReference>
<dbReference type="InterPro" id="IPR036264">
    <property type="entry name" value="Bact_exopeptidase_dim_dom"/>
</dbReference>
<proteinExistence type="predicted"/>
<dbReference type="InterPro" id="IPR011650">
    <property type="entry name" value="Peptidase_M20_dimer"/>
</dbReference>
<comment type="caution">
    <text evidence="3">The sequence shown here is derived from an EMBL/GenBank/DDBJ whole genome shotgun (WGS) entry which is preliminary data.</text>
</comment>
<dbReference type="PANTHER" id="PTHR11014:SF63">
    <property type="entry name" value="METALLOPEPTIDASE, PUTATIVE (AFU_ORTHOLOGUE AFUA_6G09600)-RELATED"/>
    <property type="match status" value="1"/>
</dbReference>
<comment type="cofactor">
    <cofactor evidence="1">
        <name>Mn(2+)</name>
        <dbReference type="ChEBI" id="CHEBI:29035"/>
    </cofactor>
    <text evidence="1">The Mn(2+) ion enhances activity.</text>
</comment>
<gene>
    <name evidence="3" type="ORF">HMPREF3195_01119</name>
</gene>
<dbReference type="eggNOG" id="COG1473">
    <property type="taxonomic scope" value="Bacteria"/>
</dbReference>
<sequence length="385" mass="43190">MRFTKVEDIIRWRRHIHQNPELSKEEFKTTEYIREELRSMGLDYEEVDGMPTATIAYIGTGMDSAKTILLRADIDALPIKEENDIDFKSCNPGVMHACGHDAHAAMLLGATREILGLRSEGKLKNNVLVVFQPSEESTGGANVLIDSYPFEKYSIDASFALHINPDFEEGVIATRPGPIMASCNEFTVKIVGKSAHVGIRENGINAINAAIQVYQQFQTIPTYDLDSKHTNIIHIGKMNVGEVMNSVPTNGYMEGTIRTYDMDDLEISKKRMQEICQGVELSTRASINLHFEDGYPALLNDKDLIDFVASTIEKSGARSYIMPDPYLLGEDFSFFKNVSPISYSFVGIRNEDLGYTSGLHTPWLQMREEALVYGVDYLVEIAKTY</sequence>
<dbReference type="CDD" id="cd03886">
    <property type="entry name" value="M20_Acy1"/>
    <property type="match status" value="1"/>
</dbReference>
<dbReference type="PIRSF" id="PIRSF005962">
    <property type="entry name" value="Pept_M20D_amidohydro"/>
    <property type="match status" value="1"/>
</dbReference>